<reference evidence="2" key="1">
    <citation type="journal article" date="2019" name="Int. J. Syst. Evol. Microbiol.">
        <title>The Global Catalogue of Microorganisms (GCM) 10K type strain sequencing project: providing services to taxonomists for standard genome sequencing and annotation.</title>
        <authorList>
            <consortium name="The Broad Institute Genomics Platform"/>
            <consortium name="The Broad Institute Genome Sequencing Center for Infectious Disease"/>
            <person name="Wu L."/>
            <person name="Ma J."/>
        </authorList>
    </citation>
    <scope>NUCLEOTIDE SEQUENCE [LARGE SCALE GENOMIC DNA]</scope>
    <source>
        <strain evidence="2">KCTC 12848</strain>
    </source>
</reference>
<name>A0ABV9XVT3_9PSEU</name>
<dbReference type="RefSeq" id="WP_344039475.1">
    <property type="nucleotide sequence ID" value="NZ_BAAAKE010000016.1"/>
</dbReference>
<comment type="caution">
    <text evidence="1">The sequence shown here is derived from an EMBL/GenBank/DDBJ whole genome shotgun (WGS) entry which is preliminary data.</text>
</comment>
<dbReference type="EMBL" id="JBHSJB010000006">
    <property type="protein sequence ID" value="MFC5053523.1"/>
    <property type="molecule type" value="Genomic_DNA"/>
</dbReference>
<organism evidence="1 2">
    <name type="scientific">Saccharothrix xinjiangensis</name>
    <dbReference type="NCBI Taxonomy" id="204798"/>
    <lineage>
        <taxon>Bacteria</taxon>
        <taxon>Bacillati</taxon>
        <taxon>Actinomycetota</taxon>
        <taxon>Actinomycetes</taxon>
        <taxon>Pseudonocardiales</taxon>
        <taxon>Pseudonocardiaceae</taxon>
        <taxon>Saccharothrix</taxon>
    </lineage>
</organism>
<accession>A0ABV9XVT3</accession>
<evidence type="ECO:0000313" key="2">
    <source>
        <dbReference type="Proteomes" id="UP001595833"/>
    </source>
</evidence>
<gene>
    <name evidence="1" type="ORF">ACFPFM_07105</name>
</gene>
<proteinExistence type="predicted"/>
<evidence type="ECO:0000313" key="1">
    <source>
        <dbReference type="EMBL" id="MFC5053523.1"/>
    </source>
</evidence>
<sequence>MNWFRRGASRDPFTSAPLRAVLCSNLPGLHFTAEITIKWSTEAATDNETDDRRTRPNTTTRVDRLPSIDVRARSHLRRKAAQITKRCSVLDCDQASDEILLNLSSPTALPGLPAAEAWITEAILHSSPEDRERAREHLSAQRHEHLRTYRARTQAMAVRALLSDEGLAYAWWLTQRGEPTTSVLDELKEVSKRVAHMGVLPDAGPTTHDPVAHAASLVLSRLTTVNRDMLLDLFLRGADFFGQADPLEQVSETRLVGSDDSTWLDD</sequence>
<dbReference type="Proteomes" id="UP001595833">
    <property type="component" value="Unassembled WGS sequence"/>
</dbReference>
<protein>
    <submittedName>
        <fullName evidence="1">Uncharacterized protein</fullName>
    </submittedName>
</protein>
<keyword evidence="2" id="KW-1185">Reference proteome</keyword>